<accession>A0ABN3QL21</accession>
<keyword evidence="1" id="KW-0862">Zinc</keyword>
<dbReference type="Pfam" id="PF02585">
    <property type="entry name" value="PIG-L"/>
    <property type="match status" value="1"/>
</dbReference>
<evidence type="ECO:0000256" key="1">
    <source>
        <dbReference type="ARBA" id="ARBA00022833"/>
    </source>
</evidence>
<evidence type="ECO:0000313" key="3">
    <source>
        <dbReference type="EMBL" id="GAA2629178.1"/>
    </source>
</evidence>
<proteinExistence type="predicted"/>
<dbReference type="InterPro" id="IPR003737">
    <property type="entry name" value="GlcNAc_PI_deacetylase-related"/>
</dbReference>
<dbReference type="SUPFAM" id="SSF102588">
    <property type="entry name" value="LmbE-like"/>
    <property type="match status" value="1"/>
</dbReference>
<sequence>MAATTDDAAAPDGGGAPGWASAPGGGGMPGEGGVPGGPEAGAAARTSPQLAAMPEGWTRALAVVAHPDDLEYGVAAGIAEWTARGKQISYLLATRGEAGIDTMDPAEAARVREGEQRASAAAVGVTDVRFLDHQDGVLQEGPALRSDIAAVIRALRPELVITVNHRDTWGAAPGAPWNTPDHRALGRSVLDAVGDAGNRWIFTERMKKDGVGPWDGVRWVAVAATPAVTHAVEVGEEAARKGLASLLEHRAYITALTDEEPEAYARSIVDRALDMYGQSYGGRRAVAFELHPC</sequence>
<evidence type="ECO:0000313" key="4">
    <source>
        <dbReference type="Proteomes" id="UP001501447"/>
    </source>
</evidence>
<dbReference type="Gene3D" id="3.40.50.10320">
    <property type="entry name" value="LmbE-like"/>
    <property type="match status" value="1"/>
</dbReference>
<feature type="compositionally biased region" description="Gly residues" evidence="2">
    <location>
        <begin position="12"/>
        <end position="39"/>
    </location>
</feature>
<comment type="caution">
    <text evidence="3">The sequence shown here is derived from an EMBL/GenBank/DDBJ whole genome shotgun (WGS) entry which is preliminary data.</text>
</comment>
<evidence type="ECO:0000256" key="2">
    <source>
        <dbReference type="SAM" id="MobiDB-lite"/>
    </source>
</evidence>
<reference evidence="3 4" key="1">
    <citation type="journal article" date="2019" name="Int. J. Syst. Evol. Microbiol.">
        <title>The Global Catalogue of Microorganisms (GCM) 10K type strain sequencing project: providing services to taxonomists for standard genome sequencing and annotation.</title>
        <authorList>
            <consortium name="The Broad Institute Genomics Platform"/>
            <consortium name="The Broad Institute Genome Sequencing Center for Infectious Disease"/>
            <person name="Wu L."/>
            <person name="Ma J."/>
        </authorList>
    </citation>
    <scope>NUCLEOTIDE SEQUENCE [LARGE SCALE GENOMIC DNA]</scope>
    <source>
        <strain evidence="3 4">JCM 16373</strain>
    </source>
</reference>
<name>A0ABN3QL21_9ACTN</name>
<keyword evidence="4" id="KW-1185">Reference proteome</keyword>
<protein>
    <submittedName>
        <fullName evidence="3">PIG-L family deacetylase</fullName>
    </submittedName>
</protein>
<dbReference type="PANTHER" id="PTHR12993:SF28">
    <property type="entry name" value="LMBE FAMILY PROTEIN"/>
    <property type="match status" value="1"/>
</dbReference>
<organism evidence="3 4">
    <name type="scientific">Streptomyces axinellae</name>
    <dbReference type="NCBI Taxonomy" id="552788"/>
    <lineage>
        <taxon>Bacteria</taxon>
        <taxon>Bacillati</taxon>
        <taxon>Actinomycetota</taxon>
        <taxon>Actinomycetes</taxon>
        <taxon>Kitasatosporales</taxon>
        <taxon>Streptomycetaceae</taxon>
        <taxon>Streptomyces</taxon>
    </lineage>
</organism>
<dbReference type="EMBL" id="BAAARJ010000018">
    <property type="protein sequence ID" value="GAA2629178.1"/>
    <property type="molecule type" value="Genomic_DNA"/>
</dbReference>
<dbReference type="PANTHER" id="PTHR12993">
    <property type="entry name" value="N-ACETYLGLUCOSAMINYL-PHOSPHATIDYLINOSITOL DE-N-ACETYLASE-RELATED"/>
    <property type="match status" value="1"/>
</dbReference>
<gene>
    <name evidence="3" type="ORF">GCM10009863_50540</name>
</gene>
<dbReference type="Proteomes" id="UP001501447">
    <property type="component" value="Unassembled WGS sequence"/>
</dbReference>
<feature type="region of interest" description="Disordered" evidence="2">
    <location>
        <begin position="1"/>
        <end position="48"/>
    </location>
</feature>
<dbReference type="InterPro" id="IPR024078">
    <property type="entry name" value="LmbE-like_dom_sf"/>
</dbReference>